<sequence length="205" mass="22172">MRNRTTPGIVGISVFYLSIQTSHARFAQCSASISAILQPYVGFGVCLPPVDDSNDVASKLSGWSPWTHRPQCVLVPKELSKKYCAFTNSRHGFRGISILTTPETAADCMPGILDEAVISTRNESMMPYKIVDIPGKGKGVIATRHISQYEEFMLDYATFAVDISFASRVPARTGHGLLHLAAMQLADPASVLELGQSNNLAADAL</sequence>
<proteinExistence type="predicted"/>
<name>A0AAE0XCF2_9PEZI</name>
<accession>A0AAE0XCF2</accession>
<gene>
    <name evidence="1" type="ORF">B0T22DRAFT_481276</name>
</gene>
<keyword evidence="2" id="KW-1185">Reference proteome</keyword>
<dbReference type="AlphaFoldDB" id="A0AAE0XCF2"/>
<dbReference type="Proteomes" id="UP001270362">
    <property type="component" value="Unassembled WGS sequence"/>
</dbReference>
<evidence type="ECO:0000313" key="2">
    <source>
        <dbReference type="Proteomes" id="UP001270362"/>
    </source>
</evidence>
<reference evidence="1" key="2">
    <citation type="submission" date="2023-06" db="EMBL/GenBank/DDBJ databases">
        <authorList>
            <consortium name="Lawrence Berkeley National Laboratory"/>
            <person name="Haridas S."/>
            <person name="Hensen N."/>
            <person name="Bonometti L."/>
            <person name="Westerberg I."/>
            <person name="Brannstrom I.O."/>
            <person name="Guillou S."/>
            <person name="Cros-Aarteil S."/>
            <person name="Calhoun S."/>
            <person name="Kuo A."/>
            <person name="Mondo S."/>
            <person name="Pangilinan J."/>
            <person name="Riley R."/>
            <person name="Labutti K."/>
            <person name="Andreopoulos B."/>
            <person name="Lipzen A."/>
            <person name="Chen C."/>
            <person name="Yanf M."/>
            <person name="Daum C."/>
            <person name="Ng V."/>
            <person name="Clum A."/>
            <person name="Steindorff A."/>
            <person name="Ohm R."/>
            <person name="Martin F."/>
            <person name="Silar P."/>
            <person name="Natvig D."/>
            <person name="Lalanne C."/>
            <person name="Gautier V."/>
            <person name="Ament-Velasquez S.L."/>
            <person name="Kruys A."/>
            <person name="Hutchinson M.I."/>
            <person name="Powell A.J."/>
            <person name="Barry K."/>
            <person name="Miller A.N."/>
            <person name="Grigoriev I.V."/>
            <person name="Debuchy R."/>
            <person name="Gladieux P."/>
            <person name="Thoren M.H."/>
            <person name="Johannesson H."/>
        </authorList>
    </citation>
    <scope>NUCLEOTIDE SEQUENCE</scope>
    <source>
        <strain evidence="1">CBS 314.62</strain>
    </source>
</reference>
<comment type="caution">
    <text evidence="1">The sequence shown here is derived from an EMBL/GenBank/DDBJ whole genome shotgun (WGS) entry which is preliminary data.</text>
</comment>
<reference evidence="1" key="1">
    <citation type="journal article" date="2023" name="Mol. Phylogenet. Evol.">
        <title>Genome-scale phylogeny and comparative genomics of the fungal order Sordariales.</title>
        <authorList>
            <person name="Hensen N."/>
            <person name="Bonometti L."/>
            <person name="Westerberg I."/>
            <person name="Brannstrom I.O."/>
            <person name="Guillou S."/>
            <person name="Cros-Aarteil S."/>
            <person name="Calhoun S."/>
            <person name="Haridas S."/>
            <person name="Kuo A."/>
            <person name="Mondo S."/>
            <person name="Pangilinan J."/>
            <person name="Riley R."/>
            <person name="LaButti K."/>
            <person name="Andreopoulos B."/>
            <person name="Lipzen A."/>
            <person name="Chen C."/>
            <person name="Yan M."/>
            <person name="Daum C."/>
            <person name="Ng V."/>
            <person name="Clum A."/>
            <person name="Steindorff A."/>
            <person name="Ohm R.A."/>
            <person name="Martin F."/>
            <person name="Silar P."/>
            <person name="Natvig D.O."/>
            <person name="Lalanne C."/>
            <person name="Gautier V."/>
            <person name="Ament-Velasquez S.L."/>
            <person name="Kruys A."/>
            <person name="Hutchinson M.I."/>
            <person name="Powell A.J."/>
            <person name="Barry K."/>
            <person name="Miller A.N."/>
            <person name="Grigoriev I.V."/>
            <person name="Debuchy R."/>
            <person name="Gladieux P."/>
            <person name="Hiltunen Thoren M."/>
            <person name="Johannesson H."/>
        </authorList>
    </citation>
    <scope>NUCLEOTIDE SEQUENCE</scope>
    <source>
        <strain evidence="1">CBS 314.62</strain>
    </source>
</reference>
<dbReference type="EMBL" id="JAULSO010000002">
    <property type="protein sequence ID" value="KAK3690096.1"/>
    <property type="molecule type" value="Genomic_DNA"/>
</dbReference>
<organism evidence="1 2">
    <name type="scientific">Podospora appendiculata</name>
    <dbReference type="NCBI Taxonomy" id="314037"/>
    <lineage>
        <taxon>Eukaryota</taxon>
        <taxon>Fungi</taxon>
        <taxon>Dikarya</taxon>
        <taxon>Ascomycota</taxon>
        <taxon>Pezizomycotina</taxon>
        <taxon>Sordariomycetes</taxon>
        <taxon>Sordariomycetidae</taxon>
        <taxon>Sordariales</taxon>
        <taxon>Podosporaceae</taxon>
        <taxon>Podospora</taxon>
    </lineage>
</organism>
<evidence type="ECO:0000313" key="1">
    <source>
        <dbReference type="EMBL" id="KAK3690096.1"/>
    </source>
</evidence>
<protein>
    <submittedName>
        <fullName evidence="1">Uncharacterized protein</fullName>
    </submittedName>
</protein>